<evidence type="ECO:0000256" key="4">
    <source>
        <dbReference type="ARBA" id="ARBA00013244"/>
    </source>
</evidence>
<dbReference type="Gene3D" id="3.30.559.10">
    <property type="entry name" value="Chloramphenicol acetyltransferase-like domain"/>
    <property type="match status" value="1"/>
</dbReference>
<comment type="similarity">
    <text evidence="3 11">Belongs to the long-chain O-acyltransferase family.</text>
</comment>
<comment type="pathway">
    <text evidence="1 11">Glycerolipid metabolism; triacylglycerol biosynthesis.</text>
</comment>
<evidence type="ECO:0000256" key="11">
    <source>
        <dbReference type="RuleBase" id="RU361241"/>
    </source>
</evidence>
<keyword evidence="8 11" id="KW-0443">Lipid metabolism</keyword>
<dbReference type="AlphaFoldDB" id="A0A366CYV8"/>
<keyword evidence="6 11" id="KW-0808">Transferase</keyword>
<comment type="caution">
    <text evidence="14">The sequence shown here is derived from an EMBL/GenBank/DDBJ whole genome shotgun (WGS) entry which is preliminary data.</text>
</comment>
<evidence type="ECO:0000256" key="8">
    <source>
        <dbReference type="ARBA" id="ARBA00023098"/>
    </source>
</evidence>
<evidence type="ECO:0000313" key="14">
    <source>
        <dbReference type="EMBL" id="RBO82409.1"/>
    </source>
</evidence>
<evidence type="ECO:0000259" key="12">
    <source>
        <dbReference type="Pfam" id="PF03007"/>
    </source>
</evidence>
<dbReference type="SUPFAM" id="SSF52777">
    <property type="entry name" value="CoA-dependent acyltransferases"/>
    <property type="match status" value="2"/>
</dbReference>
<evidence type="ECO:0000256" key="6">
    <source>
        <dbReference type="ARBA" id="ARBA00022679"/>
    </source>
</evidence>
<sequence>MSELHPLDGGFLELEDADRHISLGIGAVAVMAGPAPTRSEFTDWLTACLDRVGRLRERVRGSRWDVAAPVWEADPHFDLAHHVRWTALPEPNDESALREVIATELAERLDRDHPLWRCVVVEHLAGDRWALIVQAHHAMVDGISGMTLFERLCDPVDDEPAAEASPKSRGPAARWFDLTVRVARLPVAAPRWAISTARSLVPVVFAAVAPSGSSSLNGPIGRQRRYVVARASLTEVREVGTAYSASVNDVALAAITSAYRTLLIRRGEDPAARRVRILIPVSVRESTADHVLDNRVSAIIPHLPVEESDPVARLAAVHARVAHHRARGEADAERSMLVVAESLPYAVVALAFRLAGRFPQRSVTALATNVPGPNRRLTVNRCPVLEILPCIPIAMRLRTTIAILSYEDRLVFGITGDYDTTPDIDVLAEGIESGISELLASAAGRLPDQRG</sequence>
<keyword evidence="5 11" id="KW-0444">Lipid biosynthesis</keyword>
<dbReference type="InterPro" id="IPR045034">
    <property type="entry name" value="O-acyltransferase_WSD1-like"/>
</dbReference>
<dbReference type="GO" id="GO:0071731">
    <property type="term" value="P:response to nitric oxide"/>
    <property type="evidence" value="ECO:0007669"/>
    <property type="project" value="TreeGrafter"/>
</dbReference>
<dbReference type="InterPro" id="IPR004255">
    <property type="entry name" value="O-acyltransferase_WSD1_N"/>
</dbReference>
<dbReference type="InterPro" id="IPR009721">
    <property type="entry name" value="O-acyltransferase_WSD1_C"/>
</dbReference>
<evidence type="ECO:0000256" key="2">
    <source>
        <dbReference type="ARBA" id="ARBA00005189"/>
    </source>
</evidence>
<evidence type="ECO:0000256" key="1">
    <source>
        <dbReference type="ARBA" id="ARBA00004771"/>
    </source>
</evidence>
<dbReference type="GO" id="GO:0004144">
    <property type="term" value="F:diacylglycerol O-acyltransferase activity"/>
    <property type="evidence" value="ECO:0007669"/>
    <property type="project" value="UniProtKB-EC"/>
</dbReference>
<proteinExistence type="inferred from homology"/>
<reference evidence="14 15" key="1">
    <citation type="submission" date="2018-06" db="EMBL/GenBank/DDBJ databases">
        <title>Genomic Encyclopedia of Type Strains, Phase IV (KMG-IV): sequencing the most valuable type-strain genomes for metagenomic binning, comparative biology and taxonomic classification.</title>
        <authorList>
            <person name="Goeker M."/>
        </authorList>
    </citation>
    <scope>NUCLEOTIDE SEQUENCE [LARGE SCALE GENOMIC DNA]</scope>
    <source>
        <strain evidence="14 15">DSM 44599</strain>
    </source>
</reference>
<accession>A0A366CYV8</accession>
<evidence type="ECO:0000259" key="13">
    <source>
        <dbReference type="Pfam" id="PF06974"/>
    </source>
</evidence>
<evidence type="ECO:0000313" key="15">
    <source>
        <dbReference type="Proteomes" id="UP000252586"/>
    </source>
</evidence>
<dbReference type="UniPathway" id="UPA00282"/>
<protein>
    <recommendedName>
        <fullName evidence="4 11">Diacylglycerol O-acyltransferase</fullName>
        <ecNumber evidence="4 11">2.3.1.20</ecNumber>
    </recommendedName>
</protein>
<dbReference type="EMBL" id="QNRE01000023">
    <property type="protein sequence ID" value="RBO82409.1"/>
    <property type="molecule type" value="Genomic_DNA"/>
</dbReference>
<evidence type="ECO:0000256" key="5">
    <source>
        <dbReference type="ARBA" id="ARBA00022516"/>
    </source>
</evidence>
<dbReference type="GO" id="GO:0051701">
    <property type="term" value="P:biological process involved in interaction with host"/>
    <property type="evidence" value="ECO:0007669"/>
    <property type="project" value="TreeGrafter"/>
</dbReference>
<dbReference type="PANTHER" id="PTHR31650">
    <property type="entry name" value="O-ACYLTRANSFERASE (WSD1-LIKE) FAMILY PROTEIN"/>
    <property type="match status" value="1"/>
</dbReference>
<name>A0A366CYV8_9NOCA</name>
<evidence type="ECO:0000256" key="3">
    <source>
        <dbReference type="ARBA" id="ARBA00009587"/>
    </source>
</evidence>
<dbReference type="PANTHER" id="PTHR31650:SF1">
    <property type="entry name" value="WAX ESTER SYNTHASE_DIACYLGLYCEROL ACYLTRANSFERASE 4-RELATED"/>
    <property type="match status" value="1"/>
</dbReference>
<keyword evidence="9 11" id="KW-0012">Acyltransferase</keyword>
<dbReference type="OrthoDB" id="9810950at2"/>
<feature type="domain" description="O-acyltransferase WSD1 C-terminal" evidence="13">
    <location>
        <begin position="294"/>
        <end position="438"/>
    </location>
</feature>
<evidence type="ECO:0000256" key="10">
    <source>
        <dbReference type="ARBA" id="ARBA00048109"/>
    </source>
</evidence>
<organism evidence="14 15">
    <name type="scientific">Nocardia puris</name>
    <dbReference type="NCBI Taxonomy" id="208602"/>
    <lineage>
        <taxon>Bacteria</taxon>
        <taxon>Bacillati</taxon>
        <taxon>Actinomycetota</taxon>
        <taxon>Actinomycetes</taxon>
        <taxon>Mycobacteriales</taxon>
        <taxon>Nocardiaceae</taxon>
        <taxon>Nocardia</taxon>
    </lineage>
</organism>
<dbReference type="Pfam" id="PF03007">
    <property type="entry name" value="WS_DGAT_cat"/>
    <property type="match status" value="1"/>
</dbReference>
<comment type="pathway">
    <text evidence="2">Lipid metabolism.</text>
</comment>
<dbReference type="GO" id="GO:0006071">
    <property type="term" value="P:glycerol metabolic process"/>
    <property type="evidence" value="ECO:0007669"/>
    <property type="project" value="UniProtKB-KW"/>
</dbReference>
<evidence type="ECO:0000256" key="7">
    <source>
        <dbReference type="ARBA" id="ARBA00022798"/>
    </source>
</evidence>
<feature type="domain" description="O-acyltransferase WSD1-like N-terminal" evidence="12">
    <location>
        <begin position="4"/>
        <end position="251"/>
    </location>
</feature>
<dbReference type="Proteomes" id="UP000252586">
    <property type="component" value="Unassembled WGS sequence"/>
</dbReference>
<dbReference type="InterPro" id="IPR014292">
    <property type="entry name" value="Acyl_transf_WS/DGAT"/>
</dbReference>
<dbReference type="Pfam" id="PF06974">
    <property type="entry name" value="WS_DGAT_C"/>
    <property type="match status" value="1"/>
</dbReference>
<dbReference type="EC" id="2.3.1.20" evidence="4 11"/>
<dbReference type="STRING" id="1210090.GCA_001613185_05414"/>
<dbReference type="RefSeq" id="WP_067512519.1">
    <property type="nucleotide sequence ID" value="NZ_CP107943.1"/>
</dbReference>
<dbReference type="NCBIfam" id="TIGR02946">
    <property type="entry name" value="acyl_WS_DGAT"/>
    <property type="match status" value="1"/>
</dbReference>
<keyword evidence="7 11" id="KW-0319">Glycerol metabolism</keyword>
<dbReference type="GO" id="GO:0019432">
    <property type="term" value="P:triglyceride biosynthetic process"/>
    <property type="evidence" value="ECO:0007669"/>
    <property type="project" value="UniProtKB-UniPathway"/>
</dbReference>
<dbReference type="GO" id="GO:0005886">
    <property type="term" value="C:plasma membrane"/>
    <property type="evidence" value="ECO:0007669"/>
    <property type="project" value="TreeGrafter"/>
</dbReference>
<gene>
    <name evidence="14" type="ORF">DFR74_12326</name>
</gene>
<keyword evidence="15" id="KW-1185">Reference proteome</keyword>
<evidence type="ECO:0000256" key="9">
    <source>
        <dbReference type="ARBA" id="ARBA00023315"/>
    </source>
</evidence>
<comment type="catalytic activity">
    <reaction evidence="10 11">
        <text>an acyl-CoA + a 1,2-diacyl-sn-glycerol = a triacyl-sn-glycerol + CoA</text>
        <dbReference type="Rhea" id="RHEA:10868"/>
        <dbReference type="ChEBI" id="CHEBI:17815"/>
        <dbReference type="ChEBI" id="CHEBI:57287"/>
        <dbReference type="ChEBI" id="CHEBI:58342"/>
        <dbReference type="ChEBI" id="CHEBI:64615"/>
        <dbReference type="EC" id="2.3.1.20"/>
    </reaction>
</comment>
<dbReference type="InterPro" id="IPR023213">
    <property type="entry name" value="CAT-like_dom_sf"/>
</dbReference>
<dbReference type="GO" id="GO:0001666">
    <property type="term" value="P:response to hypoxia"/>
    <property type="evidence" value="ECO:0007669"/>
    <property type="project" value="TreeGrafter"/>
</dbReference>